<proteinExistence type="predicted"/>
<organism evidence="1 2">
    <name type="scientific">Alicyclobacillus acidocaldarius subsp. acidocaldarius (strain ATCC 27009 / DSM 446 / BCRC 14685 / JCM 5260 / KCTC 1825 / NBRC 15652 / NCIMB 11725 / NRRL B-14509 / 104-IA)</name>
    <name type="common">Bacillus acidocaldarius</name>
    <dbReference type="NCBI Taxonomy" id="521098"/>
    <lineage>
        <taxon>Bacteria</taxon>
        <taxon>Bacillati</taxon>
        <taxon>Bacillota</taxon>
        <taxon>Bacilli</taxon>
        <taxon>Bacillales</taxon>
        <taxon>Alicyclobacillaceae</taxon>
        <taxon>Alicyclobacillus</taxon>
    </lineage>
</organism>
<dbReference type="EMBL" id="CP001729">
    <property type="protein sequence ID" value="ACV60072.1"/>
    <property type="molecule type" value="Genomic_DNA"/>
</dbReference>
<reference evidence="2" key="1">
    <citation type="submission" date="2009-09" db="EMBL/GenBank/DDBJ databases">
        <title>The complete plasmid2 of Alicyclobacillus acidocaldarius subsp. acidocaldarius DSM 446.</title>
        <authorList>
            <consortium name="US DOE Joint Genome Institute (JGI-PGF)"/>
            <person name="Lucas S."/>
            <person name="Copeland A."/>
            <person name="Lapidus A."/>
            <person name="Glavina del Rio T."/>
            <person name="Dalin E."/>
            <person name="Tice H."/>
            <person name="Bruce D."/>
            <person name="Goodwin L."/>
            <person name="Pitluck S."/>
            <person name="Kyrpides N."/>
            <person name="Mavromatis K."/>
            <person name="Ivanova N."/>
            <person name="Ovchinnikova G."/>
            <person name="Chertkov O."/>
            <person name="Sims D."/>
            <person name="Brettin T."/>
            <person name="Detter J.C."/>
            <person name="Han C."/>
            <person name="Larimer F."/>
            <person name="Land M."/>
            <person name="Hauser L."/>
            <person name="Markowitz V."/>
            <person name="Cheng J.-F."/>
            <person name="Hugenholtz P."/>
            <person name="Woyke T."/>
            <person name="Wu D."/>
            <person name="Pukall R."/>
            <person name="Klenk H.-P."/>
            <person name="Eisen J.A."/>
        </authorList>
    </citation>
    <scope>NUCLEOTIDE SEQUENCE [LARGE SCALE GENOMIC DNA]</scope>
    <source>
        <strain evidence="2">ATCC 27009 / DSM 446 / BCRC 14685 / JCM 5260 / KCTC 1825 / NBRC 15652 / NCIMB 11725 / NRRL B-14509 / 104-IA</strain>
        <plasmid evidence="2">pAACI02</plasmid>
    </source>
</reference>
<sequence>MKKMLIWASGITASVLGSLVFLPNGAVIPPIMSVIHL</sequence>
<dbReference type="Proteomes" id="UP000001917">
    <property type="component" value="Plasmid pAACI02"/>
</dbReference>
<geneLocation type="plasmid" evidence="1 2">
    <name>pAACI02</name>
</geneLocation>
<accession>C8WYH8</accession>
<evidence type="ECO:0000313" key="2">
    <source>
        <dbReference type="Proteomes" id="UP000001917"/>
    </source>
</evidence>
<name>C8WYH8_ALIAD</name>
<keyword evidence="2" id="KW-1185">Reference proteome</keyword>
<keyword evidence="1" id="KW-0614">Plasmid</keyword>
<dbReference type="HOGENOM" id="CLU_3339198_0_0_9"/>
<reference evidence="1 2" key="2">
    <citation type="journal article" date="2010" name="Stand. Genomic Sci.">
        <title>Complete genome sequence of Alicyclobacillus acidocaldarius type strain (104-IA).</title>
        <authorList>
            <person name="Mavromatis K."/>
            <person name="Sikorski J."/>
            <person name="Lapidus A."/>
            <person name="Glavina Del Rio T."/>
            <person name="Copeland A."/>
            <person name="Tice H."/>
            <person name="Cheng J.F."/>
            <person name="Lucas S."/>
            <person name="Chen F."/>
            <person name="Nolan M."/>
            <person name="Bruce D."/>
            <person name="Goodwin L."/>
            <person name="Pitluck S."/>
            <person name="Ivanova N."/>
            <person name="Ovchinnikova G."/>
            <person name="Pati A."/>
            <person name="Chen A."/>
            <person name="Palaniappan K."/>
            <person name="Land M."/>
            <person name="Hauser L."/>
            <person name="Chang Y.J."/>
            <person name="Jeffries C.D."/>
            <person name="Chain P."/>
            <person name="Meincke L."/>
            <person name="Sims D."/>
            <person name="Chertkov O."/>
            <person name="Han C."/>
            <person name="Brettin T."/>
            <person name="Detter J.C."/>
            <person name="Wahrenburg C."/>
            <person name="Rohde M."/>
            <person name="Pukall R."/>
            <person name="Goker M."/>
            <person name="Bristow J."/>
            <person name="Eisen J.A."/>
            <person name="Markowitz V."/>
            <person name="Hugenholtz P."/>
            <person name="Klenk H.P."/>
            <person name="Kyrpides N.C."/>
        </authorList>
    </citation>
    <scope>NUCLEOTIDE SEQUENCE [LARGE SCALE GENOMIC DNA]</scope>
    <source>
        <strain evidence="2">ATCC 27009 / DSM 446 / BCRC 14685 / JCM 5260 / KCTC 1825 / NBRC 15652 / NCIMB 11725 / NRRL B-14509 / 104-IA</strain>
        <plasmid evidence="1 2">pAACI02</plasmid>
    </source>
</reference>
<dbReference type="KEGG" id="aac:Aaci_3074"/>
<evidence type="ECO:0000313" key="1">
    <source>
        <dbReference type="EMBL" id="ACV60072.1"/>
    </source>
</evidence>
<protein>
    <submittedName>
        <fullName evidence="1">Uncharacterized protein</fullName>
    </submittedName>
</protein>
<gene>
    <name evidence="1" type="ordered locus">Aaci_3074</name>
</gene>
<dbReference type="AlphaFoldDB" id="C8WYH8"/>